<proteinExistence type="predicted"/>
<gene>
    <name evidence="3" type="ORF">HWQ56_25700</name>
</gene>
<dbReference type="Proteomes" id="UP000509568">
    <property type="component" value="Chromosome"/>
</dbReference>
<sequence length="193" mass="20358">MRRLLLALPFALLPLAIAHADDTTVKHGSLGTHEHGTARVNAALDDQTLALELQTPAMNIVGFEHLATTDADKAAVAKARALLEKPLALFGLPAAAGCSVTSQHLQSPLFGDAMPDDDGDDDHDQHAAGEEHHHSEIHASYALTCTAPDKLKALDTAQLFKTFPATHKVVVQLIGPTGQKGLDATPDNSALSF</sequence>
<dbReference type="AlphaFoldDB" id="A0A7D5H3T0"/>
<dbReference type="InterPro" id="IPR021253">
    <property type="entry name" value="ZrgA-like"/>
</dbReference>
<evidence type="ECO:0000256" key="1">
    <source>
        <dbReference type="SAM" id="MobiDB-lite"/>
    </source>
</evidence>
<keyword evidence="4" id="KW-1185">Reference proteome</keyword>
<evidence type="ECO:0000313" key="4">
    <source>
        <dbReference type="Proteomes" id="UP000509568"/>
    </source>
</evidence>
<evidence type="ECO:0000256" key="2">
    <source>
        <dbReference type="SAM" id="SignalP"/>
    </source>
</evidence>
<feature type="chain" id="PRO_5028849061" evidence="2">
    <location>
        <begin position="21"/>
        <end position="193"/>
    </location>
</feature>
<feature type="compositionally biased region" description="Basic and acidic residues" evidence="1">
    <location>
        <begin position="123"/>
        <end position="135"/>
    </location>
</feature>
<dbReference type="Pfam" id="PF10986">
    <property type="entry name" value="ZrgA"/>
    <property type="match status" value="1"/>
</dbReference>
<dbReference type="EMBL" id="CP056030">
    <property type="protein sequence ID" value="QKZ06985.1"/>
    <property type="molecule type" value="Genomic_DNA"/>
</dbReference>
<reference evidence="3 4" key="1">
    <citation type="submission" date="2020-06" db="EMBL/GenBank/DDBJ databases">
        <title>Pseudomonas eucalypticola sp. nov., an endophyte of Eucalyptus dunnii leaves with biocontrol ability of eucalyptus leaf blight.</title>
        <authorList>
            <person name="Liu Y."/>
            <person name="Song Z."/>
            <person name="Zeng H."/>
            <person name="Lu M."/>
            <person name="Wang X."/>
            <person name="Lian X."/>
            <person name="Zhang Q."/>
        </authorList>
    </citation>
    <scope>NUCLEOTIDE SEQUENCE [LARGE SCALE GENOMIC DNA]</scope>
    <source>
        <strain evidence="3 4">NP-1</strain>
    </source>
</reference>
<accession>A0A7D5H3T0</accession>
<feature type="region of interest" description="Disordered" evidence="1">
    <location>
        <begin position="108"/>
        <end position="135"/>
    </location>
</feature>
<protein>
    <submittedName>
        <fullName evidence="3">DUF2796 domain-containing protein</fullName>
    </submittedName>
</protein>
<keyword evidence="2" id="KW-0732">Signal</keyword>
<name>A0A7D5H3T0_9PSED</name>
<dbReference type="RefSeq" id="WP_158152618.1">
    <property type="nucleotide sequence ID" value="NZ_CP056030.1"/>
</dbReference>
<organism evidence="3 4">
    <name type="scientific">Pseudomonas eucalypticola</name>
    <dbReference type="NCBI Taxonomy" id="2599595"/>
    <lineage>
        <taxon>Bacteria</taxon>
        <taxon>Pseudomonadati</taxon>
        <taxon>Pseudomonadota</taxon>
        <taxon>Gammaproteobacteria</taxon>
        <taxon>Pseudomonadales</taxon>
        <taxon>Pseudomonadaceae</taxon>
        <taxon>Pseudomonas</taxon>
    </lineage>
</organism>
<feature type="signal peptide" evidence="2">
    <location>
        <begin position="1"/>
        <end position="20"/>
    </location>
</feature>
<dbReference type="KEGG" id="pez:HWQ56_25700"/>
<evidence type="ECO:0000313" key="3">
    <source>
        <dbReference type="EMBL" id="QKZ06985.1"/>
    </source>
</evidence>